<dbReference type="InterPro" id="IPR050313">
    <property type="entry name" value="Carb_Metab_HTH_regulators"/>
</dbReference>
<dbReference type="AlphaFoldDB" id="A0A7Z0IK43"/>
<keyword evidence="5" id="KW-0804">Transcription</keyword>
<dbReference type="GO" id="GO:0003700">
    <property type="term" value="F:DNA-binding transcription factor activity"/>
    <property type="evidence" value="ECO:0007669"/>
    <property type="project" value="InterPro"/>
</dbReference>
<evidence type="ECO:0000256" key="2">
    <source>
        <dbReference type="ARBA" id="ARBA00022491"/>
    </source>
</evidence>
<dbReference type="Proteomes" id="UP000527616">
    <property type="component" value="Unassembled WGS sequence"/>
</dbReference>
<evidence type="ECO:0000256" key="6">
    <source>
        <dbReference type="ARBA" id="ARBA00024937"/>
    </source>
</evidence>
<dbReference type="SUPFAM" id="SSF100950">
    <property type="entry name" value="NagB/RpiA/CoA transferase-like"/>
    <property type="match status" value="1"/>
</dbReference>
<protein>
    <recommendedName>
        <fullName evidence="1">Lactose phosphotransferase system repressor</fullName>
    </recommendedName>
</protein>
<dbReference type="PROSITE" id="PS00894">
    <property type="entry name" value="HTH_DEOR_1"/>
    <property type="match status" value="1"/>
</dbReference>
<proteinExistence type="predicted"/>
<dbReference type="InterPro" id="IPR001034">
    <property type="entry name" value="DeoR_HTH"/>
</dbReference>
<dbReference type="InterPro" id="IPR036390">
    <property type="entry name" value="WH_DNA-bd_sf"/>
</dbReference>
<evidence type="ECO:0000256" key="3">
    <source>
        <dbReference type="ARBA" id="ARBA00023015"/>
    </source>
</evidence>
<dbReference type="RefSeq" id="WP_179444213.1">
    <property type="nucleotide sequence ID" value="NZ_JACBZS010000001.1"/>
</dbReference>
<dbReference type="SMART" id="SM01134">
    <property type="entry name" value="DeoRC"/>
    <property type="match status" value="1"/>
</dbReference>
<dbReference type="Pfam" id="PF08220">
    <property type="entry name" value="HTH_DeoR"/>
    <property type="match status" value="1"/>
</dbReference>
<dbReference type="PROSITE" id="PS51000">
    <property type="entry name" value="HTH_DEOR_2"/>
    <property type="match status" value="1"/>
</dbReference>
<accession>A0A7Z0IK43</accession>
<evidence type="ECO:0000256" key="1">
    <source>
        <dbReference type="ARBA" id="ARBA00021390"/>
    </source>
</evidence>
<dbReference type="GO" id="GO:0003677">
    <property type="term" value="F:DNA binding"/>
    <property type="evidence" value="ECO:0007669"/>
    <property type="project" value="UniProtKB-KW"/>
</dbReference>
<evidence type="ECO:0000259" key="7">
    <source>
        <dbReference type="PROSITE" id="PS51000"/>
    </source>
</evidence>
<evidence type="ECO:0000256" key="4">
    <source>
        <dbReference type="ARBA" id="ARBA00023125"/>
    </source>
</evidence>
<gene>
    <name evidence="8" type="ORF">GGQ54_000794</name>
</gene>
<reference evidence="8 9" key="1">
    <citation type="submission" date="2020-07" db="EMBL/GenBank/DDBJ databases">
        <title>Sequencing the genomes of 1000 actinobacteria strains.</title>
        <authorList>
            <person name="Klenk H.-P."/>
        </authorList>
    </citation>
    <scope>NUCLEOTIDE SEQUENCE [LARGE SCALE GENOMIC DNA]</scope>
    <source>
        <strain evidence="8 9">DSM 103164</strain>
    </source>
</reference>
<keyword evidence="2" id="KW-0678">Repressor</keyword>
<dbReference type="InterPro" id="IPR014036">
    <property type="entry name" value="DeoR-like_C"/>
</dbReference>
<dbReference type="Gene3D" id="1.10.10.10">
    <property type="entry name" value="Winged helix-like DNA-binding domain superfamily/Winged helix DNA-binding domain"/>
    <property type="match status" value="1"/>
</dbReference>
<comment type="function">
    <text evidence="6">Repressor of the lactose catabolism operon. Galactose-6-phosphate is the inducer.</text>
</comment>
<dbReference type="Pfam" id="PF00455">
    <property type="entry name" value="DeoRC"/>
    <property type="match status" value="1"/>
</dbReference>
<evidence type="ECO:0000313" key="8">
    <source>
        <dbReference type="EMBL" id="NYI70234.1"/>
    </source>
</evidence>
<dbReference type="PANTHER" id="PTHR30363">
    <property type="entry name" value="HTH-TYPE TRANSCRIPTIONAL REGULATOR SRLR-RELATED"/>
    <property type="match status" value="1"/>
</dbReference>
<dbReference type="SMART" id="SM00420">
    <property type="entry name" value="HTH_DEOR"/>
    <property type="match status" value="1"/>
</dbReference>
<keyword evidence="4" id="KW-0238">DNA-binding</keyword>
<dbReference type="SUPFAM" id="SSF46785">
    <property type="entry name" value="Winged helix' DNA-binding domain"/>
    <property type="match status" value="1"/>
</dbReference>
<dbReference type="PANTHER" id="PTHR30363:SF4">
    <property type="entry name" value="GLYCEROL-3-PHOSPHATE REGULON REPRESSOR"/>
    <property type="match status" value="1"/>
</dbReference>
<evidence type="ECO:0000313" key="9">
    <source>
        <dbReference type="Proteomes" id="UP000527616"/>
    </source>
</evidence>
<dbReference type="PRINTS" id="PR00037">
    <property type="entry name" value="HTHLACR"/>
</dbReference>
<name>A0A7Z0IK43_9ACTN</name>
<keyword evidence="9" id="KW-1185">Reference proteome</keyword>
<dbReference type="InterPro" id="IPR037171">
    <property type="entry name" value="NagB/RpiA_transferase-like"/>
</dbReference>
<feature type="domain" description="HTH deoR-type" evidence="7">
    <location>
        <begin position="3"/>
        <end position="58"/>
    </location>
</feature>
<evidence type="ECO:0000256" key="5">
    <source>
        <dbReference type="ARBA" id="ARBA00023163"/>
    </source>
</evidence>
<dbReference type="InterPro" id="IPR036388">
    <property type="entry name" value="WH-like_DNA-bd_sf"/>
</dbReference>
<organism evidence="8 9">
    <name type="scientific">Naumannella cuiyingiana</name>
    <dbReference type="NCBI Taxonomy" id="1347891"/>
    <lineage>
        <taxon>Bacteria</taxon>
        <taxon>Bacillati</taxon>
        <taxon>Actinomycetota</taxon>
        <taxon>Actinomycetes</taxon>
        <taxon>Propionibacteriales</taxon>
        <taxon>Propionibacteriaceae</taxon>
        <taxon>Naumannella</taxon>
    </lineage>
</organism>
<comment type="caution">
    <text evidence="8">The sequence shown here is derived from an EMBL/GenBank/DDBJ whole genome shotgun (WGS) entry which is preliminary data.</text>
</comment>
<dbReference type="EMBL" id="JACBZS010000001">
    <property type="protein sequence ID" value="NYI70234.1"/>
    <property type="molecule type" value="Genomic_DNA"/>
</dbReference>
<sequence>MLTDERRRRIVVGVRRHGSCSIADLCRELGVSEATVRRDLDQLAADGAIRRVRGGASDPRVSIRPEADSQPFAEVAARGEPARRAIAERAAGLVDDGDVLIMDIGTSVAAMCPFLRDRDVTVITSSLAVVNALADAPAVDLLVLGGMLRPNYASLVGAMTEANLRQVRAGLAFLGASGIRPDGAVLDTTPSEVPVKRAALEVAAQAYLLADAEKLPGSGFLEVARLDAFAGLITDAKPARTVLDPELDVEVIVA</sequence>
<keyword evidence="3" id="KW-0805">Transcription regulation</keyword>
<dbReference type="InterPro" id="IPR018356">
    <property type="entry name" value="Tscrpt_reg_HTH_DeoR_CS"/>
</dbReference>